<protein>
    <submittedName>
        <fullName evidence="1">Cas7 group CRISPR-associated protein Csh2</fullName>
    </submittedName>
</protein>
<proteinExistence type="predicted"/>
<dbReference type="Proteomes" id="UP000633509">
    <property type="component" value="Unassembled WGS sequence"/>
</dbReference>
<dbReference type="Pfam" id="PF05107">
    <property type="entry name" value="Cas_Cas7"/>
    <property type="match status" value="1"/>
</dbReference>
<sequence>MFPVDHAITRITQTRQAGIDKGERTEMGSKWTVHYGLYRVHAYYSTAHGLQTGITSQDLDTLWQALTNIFDHDRSATRGEMAIQGLYIFSHDNAFGCARATTLFDRIKVTPLI</sequence>
<organism evidence="1 2">
    <name type="scientific">Nonomuraea angiospora</name>
    <dbReference type="NCBI Taxonomy" id="46172"/>
    <lineage>
        <taxon>Bacteria</taxon>
        <taxon>Bacillati</taxon>
        <taxon>Actinomycetota</taxon>
        <taxon>Actinomycetes</taxon>
        <taxon>Streptosporangiales</taxon>
        <taxon>Streptosporangiaceae</taxon>
        <taxon>Nonomuraea</taxon>
    </lineage>
</organism>
<name>A0ABR9LXS4_9ACTN</name>
<keyword evidence="2" id="KW-1185">Reference proteome</keyword>
<accession>A0ABR9LXS4</accession>
<dbReference type="EMBL" id="JADBEK010000001">
    <property type="protein sequence ID" value="MBE1585073.1"/>
    <property type="molecule type" value="Genomic_DNA"/>
</dbReference>
<dbReference type="InterPro" id="IPR006482">
    <property type="entry name" value="Cas7_Csh2/Csh2"/>
</dbReference>
<dbReference type="RefSeq" id="WP_318786896.1">
    <property type="nucleotide sequence ID" value="NZ_JADBEK010000001.1"/>
</dbReference>
<reference evidence="1 2" key="1">
    <citation type="submission" date="2020-10" db="EMBL/GenBank/DDBJ databases">
        <title>Sequencing the genomes of 1000 actinobacteria strains.</title>
        <authorList>
            <person name="Klenk H.-P."/>
        </authorList>
    </citation>
    <scope>NUCLEOTIDE SEQUENCE [LARGE SCALE GENOMIC DNA]</scope>
    <source>
        <strain evidence="1 2">DSM 43173</strain>
    </source>
</reference>
<gene>
    <name evidence="1" type="ORF">H4W80_003331</name>
</gene>
<evidence type="ECO:0000313" key="1">
    <source>
        <dbReference type="EMBL" id="MBE1585073.1"/>
    </source>
</evidence>
<evidence type="ECO:0000313" key="2">
    <source>
        <dbReference type="Proteomes" id="UP000633509"/>
    </source>
</evidence>
<comment type="caution">
    <text evidence="1">The sequence shown here is derived from an EMBL/GenBank/DDBJ whole genome shotgun (WGS) entry which is preliminary data.</text>
</comment>